<dbReference type="AlphaFoldDB" id="A0A0H2RLU6"/>
<protein>
    <submittedName>
        <fullName evidence="1">Uncharacterized protein</fullName>
    </submittedName>
</protein>
<evidence type="ECO:0000313" key="1">
    <source>
        <dbReference type="EMBL" id="KLO12562.1"/>
    </source>
</evidence>
<organism evidence="1 2">
    <name type="scientific">Schizopora paradoxa</name>
    <dbReference type="NCBI Taxonomy" id="27342"/>
    <lineage>
        <taxon>Eukaryota</taxon>
        <taxon>Fungi</taxon>
        <taxon>Dikarya</taxon>
        <taxon>Basidiomycota</taxon>
        <taxon>Agaricomycotina</taxon>
        <taxon>Agaricomycetes</taxon>
        <taxon>Hymenochaetales</taxon>
        <taxon>Schizoporaceae</taxon>
        <taxon>Schizopora</taxon>
    </lineage>
</organism>
<name>A0A0H2RLU6_9AGAM</name>
<dbReference type="EMBL" id="KQ085975">
    <property type="protein sequence ID" value="KLO12562.1"/>
    <property type="molecule type" value="Genomic_DNA"/>
</dbReference>
<gene>
    <name evidence="1" type="ORF">SCHPADRAFT_412185</name>
</gene>
<reference evidence="1 2" key="1">
    <citation type="submission" date="2015-04" db="EMBL/GenBank/DDBJ databases">
        <title>Complete genome sequence of Schizopora paradoxa KUC8140, a cosmopolitan wood degrader in East Asia.</title>
        <authorList>
            <consortium name="DOE Joint Genome Institute"/>
            <person name="Min B."/>
            <person name="Park H."/>
            <person name="Jang Y."/>
            <person name="Kim J.-J."/>
            <person name="Kim K.H."/>
            <person name="Pangilinan J."/>
            <person name="Lipzen A."/>
            <person name="Riley R."/>
            <person name="Grigoriev I.V."/>
            <person name="Spatafora J.W."/>
            <person name="Choi I.-G."/>
        </authorList>
    </citation>
    <scope>NUCLEOTIDE SEQUENCE [LARGE SCALE GENOMIC DNA]</scope>
    <source>
        <strain evidence="1 2">KUC8140</strain>
    </source>
</reference>
<proteinExistence type="predicted"/>
<sequence>MNHQALICAISSERARRRRLSLTPSPRSISAREQTIDVDHLAGQMPRTAPPAAGCCYAQSGAALRVCVGARRRHRLASTSSHIDHRRTRDGLSLLDRHNAALFVSSFMGKRRGYFLSAVRVGVRRDAPFLAKTLSRAVTRAINPDEEVGDVTGRIDAACMRR</sequence>
<keyword evidence="2" id="KW-1185">Reference proteome</keyword>
<dbReference type="Proteomes" id="UP000053477">
    <property type="component" value="Unassembled WGS sequence"/>
</dbReference>
<evidence type="ECO:0000313" key="2">
    <source>
        <dbReference type="Proteomes" id="UP000053477"/>
    </source>
</evidence>
<accession>A0A0H2RLU6</accession>
<dbReference type="InParanoid" id="A0A0H2RLU6"/>